<dbReference type="STRING" id="3641.A0A061GWV3"/>
<proteinExistence type="predicted"/>
<dbReference type="Proteomes" id="UP000026915">
    <property type="component" value="Chromosome 9"/>
</dbReference>
<dbReference type="AlphaFoldDB" id="A0A061GWV3"/>
<dbReference type="Gramene" id="EOY31589">
    <property type="protein sequence ID" value="EOY31589"/>
    <property type="gene ID" value="TCM_038538"/>
</dbReference>
<gene>
    <name evidence="2" type="ORF">TCM_038538</name>
</gene>
<feature type="domain" description="Reverse transcriptase Ty1/copia-type" evidence="1">
    <location>
        <begin position="2"/>
        <end position="168"/>
    </location>
</feature>
<accession>A0A061GWV3</accession>
<keyword evidence="3" id="KW-1185">Reference proteome</keyword>
<dbReference type="InParanoid" id="A0A061GWV3"/>
<dbReference type="eggNOG" id="KOG0017">
    <property type="taxonomic scope" value="Eukaryota"/>
</dbReference>
<evidence type="ECO:0000313" key="3">
    <source>
        <dbReference type="Proteomes" id="UP000026915"/>
    </source>
</evidence>
<reference evidence="2 3" key="1">
    <citation type="journal article" date="2013" name="Genome Biol.">
        <title>The genome sequence of the most widely cultivated cacao type and its use to identify candidate genes regulating pod color.</title>
        <authorList>
            <person name="Motamayor J.C."/>
            <person name="Mockaitis K."/>
            <person name="Schmutz J."/>
            <person name="Haiminen N."/>
            <person name="Iii D.L."/>
            <person name="Cornejo O."/>
            <person name="Findley S.D."/>
            <person name="Zheng P."/>
            <person name="Utro F."/>
            <person name="Royaert S."/>
            <person name="Saski C."/>
            <person name="Jenkins J."/>
            <person name="Podicheti R."/>
            <person name="Zhao M."/>
            <person name="Scheffler B.E."/>
            <person name="Stack J.C."/>
            <person name="Feltus F.A."/>
            <person name="Mustiga G.M."/>
            <person name="Amores F."/>
            <person name="Phillips W."/>
            <person name="Marelli J.P."/>
            <person name="May G.D."/>
            <person name="Shapiro H."/>
            <person name="Ma J."/>
            <person name="Bustamante C.D."/>
            <person name="Schnell R.J."/>
            <person name="Main D."/>
            <person name="Gilbert D."/>
            <person name="Parida L."/>
            <person name="Kuhn D.N."/>
        </authorList>
    </citation>
    <scope>NUCLEOTIDE SEQUENCE [LARGE SCALE GENOMIC DNA]</scope>
    <source>
        <strain evidence="3">cv. Matina 1-6</strain>
    </source>
</reference>
<dbReference type="HOGENOM" id="CLU_1470700_0_0_1"/>
<name>A0A061GWV3_THECC</name>
<dbReference type="InterPro" id="IPR013103">
    <property type="entry name" value="RVT_2"/>
</dbReference>
<evidence type="ECO:0000259" key="1">
    <source>
        <dbReference type="Pfam" id="PF07727"/>
    </source>
</evidence>
<evidence type="ECO:0000313" key="2">
    <source>
        <dbReference type="EMBL" id="EOY31589.1"/>
    </source>
</evidence>
<sequence>MYSPVMDMITFCFLISLTIFEKLKMRLKDVVMAYLYGLLDSDTCMIIPKGFKIPKAYTSCNLFSIKLQRSLYELKQSSHMRYQHLSDYQIKEGYKNNSICPCVFIKKSKIGFVMVVVYVDNMNLIRTLEKLSKTTEYLKKEFEVKDFGKIKLCLGLEREHKANGILIHPFRDCLDILTWTWLTH</sequence>
<dbReference type="EMBL" id="CM001887">
    <property type="protein sequence ID" value="EOY31589.1"/>
    <property type="molecule type" value="Genomic_DNA"/>
</dbReference>
<protein>
    <recommendedName>
        <fullName evidence="1">Reverse transcriptase Ty1/copia-type domain-containing protein</fullName>
    </recommendedName>
</protein>
<dbReference type="Pfam" id="PF07727">
    <property type="entry name" value="RVT_2"/>
    <property type="match status" value="1"/>
</dbReference>
<organism evidence="2 3">
    <name type="scientific">Theobroma cacao</name>
    <name type="common">Cacao</name>
    <name type="synonym">Cocoa</name>
    <dbReference type="NCBI Taxonomy" id="3641"/>
    <lineage>
        <taxon>Eukaryota</taxon>
        <taxon>Viridiplantae</taxon>
        <taxon>Streptophyta</taxon>
        <taxon>Embryophyta</taxon>
        <taxon>Tracheophyta</taxon>
        <taxon>Spermatophyta</taxon>
        <taxon>Magnoliopsida</taxon>
        <taxon>eudicotyledons</taxon>
        <taxon>Gunneridae</taxon>
        <taxon>Pentapetalae</taxon>
        <taxon>rosids</taxon>
        <taxon>malvids</taxon>
        <taxon>Malvales</taxon>
        <taxon>Malvaceae</taxon>
        <taxon>Byttnerioideae</taxon>
        <taxon>Theobroma</taxon>
    </lineage>
</organism>